<evidence type="ECO:0000256" key="4">
    <source>
        <dbReference type="ARBA" id="ARBA00023163"/>
    </source>
</evidence>
<evidence type="ECO:0000256" key="1">
    <source>
        <dbReference type="ARBA" id="ARBA00010641"/>
    </source>
</evidence>
<dbReference type="Gene3D" id="1.10.1740.10">
    <property type="match status" value="1"/>
</dbReference>
<dbReference type="GO" id="GO:0006352">
    <property type="term" value="P:DNA-templated transcription initiation"/>
    <property type="evidence" value="ECO:0007669"/>
    <property type="project" value="InterPro"/>
</dbReference>
<dbReference type="Gene3D" id="1.10.10.10">
    <property type="entry name" value="Winged helix-like DNA-binding domain superfamily/Winged helix DNA-binding domain"/>
    <property type="match status" value="1"/>
</dbReference>
<comment type="similarity">
    <text evidence="1">Belongs to the sigma-70 factor family. ECF subfamily.</text>
</comment>
<dbReference type="PANTHER" id="PTHR43133">
    <property type="entry name" value="RNA POLYMERASE ECF-TYPE SIGMA FACTO"/>
    <property type="match status" value="1"/>
</dbReference>
<reference evidence="7 8" key="1">
    <citation type="submission" date="2017-01" db="EMBL/GenBank/DDBJ databases">
        <authorList>
            <person name="Mah S.A."/>
            <person name="Swanson W.J."/>
            <person name="Moy G.W."/>
            <person name="Vacquier V.D."/>
        </authorList>
    </citation>
    <scope>NUCLEOTIDE SEQUENCE [LARGE SCALE GENOMIC DNA]</scope>
    <source>
        <strain evidence="7 8">DSM 29590</strain>
    </source>
</reference>
<dbReference type="NCBIfam" id="TIGR02937">
    <property type="entry name" value="sigma70-ECF"/>
    <property type="match status" value="1"/>
</dbReference>
<sequence>MADNNAAAANPALARLEDLIARCALKDRAAFAELYDASCGKLFAVCLRILRTRAAAEDAMQEAYIKIWKNADRYRVTGHSPMTWLITIARNTAIDHVRARRDDKDMADYQDIVPAPGATPEQSAIAASEAGRIGACLSELPQDRRAAITGAYLEGRSYAELAERAAVPLNTMRTWLRRGLSALRECMSQ</sequence>
<dbReference type="Pfam" id="PF08281">
    <property type="entry name" value="Sigma70_r4_2"/>
    <property type="match status" value="1"/>
</dbReference>
<evidence type="ECO:0000256" key="2">
    <source>
        <dbReference type="ARBA" id="ARBA00023015"/>
    </source>
</evidence>
<dbReference type="GO" id="GO:0016987">
    <property type="term" value="F:sigma factor activity"/>
    <property type="evidence" value="ECO:0007669"/>
    <property type="project" value="UniProtKB-KW"/>
</dbReference>
<dbReference type="InterPro" id="IPR013249">
    <property type="entry name" value="RNA_pol_sigma70_r4_t2"/>
</dbReference>
<evidence type="ECO:0000313" key="8">
    <source>
        <dbReference type="Proteomes" id="UP000186019"/>
    </source>
</evidence>
<name>A0A1N7GDN7_9RHOB</name>
<dbReference type="InterPro" id="IPR039425">
    <property type="entry name" value="RNA_pol_sigma-70-like"/>
</dbReference>
<organism evidence="7 8">
    <name type="scientific">Roseovarius nanhaiticus</name>
    <dbReference type="NCBI Taxonomy" id="573024"/>
    <lineage>
        <taxon>Bacteria</taxon>
        <taxon>Pseudomonadati</taxon>
        <taxon>Pseudomonadota</taxon>
        <taxon>Alphaproteobacteria</taxon>
        <taxon>Rhodobacterales</taxon>
        <taxon>Roseobacteraceae</taxon>
        <taxon>Roseovarius</taxon>
    </lineage>
</organism>
<dbReference type="Pfam" id="PF04542">
    <property type="entry name" value="Sigma70_r2"/>
    <property type="match status" value="1"/>
</dbReference>
<evidence type="ECO:0000259" key="5">
    <source>
        <dbReference type="Pfam" id="PF04542"/>
    </source>
</evidence>
<gene>
    <name evidence="7" type="ORF">SAMN05421666_1949</name>
</gene>
<keyword evidence="2" id="KW-0805">Transcription regulation</keyword>
<feature type="domain" description="RNA polymerase sigma factor 70 region 4 type 2" evidence="6">
    <location>
        <begin position="132"/>
        <end position="183"/>
    </location>
</feature>
<dbReference type="GO" id="GO:0003677">
    <property type="term" value="F:DNA binding"/>
    <property type="evidence" value="ECO:0007669"/>
    <property type="project" value="InterPro"/>
</dbReference>
<dbReference type="SUPFAM" id="SSF88946">
    <property type="entry name" value="Sigma2 domain of RNA polymerase sigma factors"/>
    <property type="match status" value="1"/>
</dbReference>
<feature type="domain" description="RNA polymerase sigma-70 region 2" evidence="5">
    <location>
        <begin position="40"/>
        <end position="101"/>
    </location>
</feature>
<accession>A0A1N7GDN7</accession>
<dbReference type="RefSeq" id="WP_076532988.1">
    <property type="nucleotide sequence ID" value="NZ_FOAC01000001.1"/>
</dbReference>
<evidence type="ECO:0000313" key="7">
    <source>
        <dbReference type="EMBL" id="SIS10681.1"/>
    </source>
</evidence>
<dbReference type="STRING" id="573024.SAMN05216208_0187"/>
<dbReference type="InterPro" id="IPR013324">
    <property type="entry name" value="RNA_pol_sigma_r3/r4-like"/>
</dbReference>
<keyword evidence="3" id="KW-0731">Sigma factor</keyword>
<dbReference type="InterPro" id="IPR014284">
    <property type="entry name" value="RNA_pol_sigma-70_dom"/>
</dbReference>
<dbReference type="InterPro" id="IPR013325">
    <property type="entry name" value="RNA_pol_sigma_r2"/>
</dbReference>
<dbReference type="OrthoDB" id="9803470at2"/>
<keyword evidence="4" id="KW-0804">Transcription</keyword>
<protein>
    <submittedName>
        <fullName evidence="7">RNA polymerase sigma-70 factor, ECF subfamily</fullName>
    </submittedName>
</protein>
<dbReference type="PANTHER" id="PTHR43133:SF62">
    <property type="entry name" value="RNA POLYMERASE SIGMA FACTOR SIGZ"/>
    <property type="match status" value="1"/>
</dbReference>
<keyword evidence="8" id="KW-1185">Reference proteome</keyword>
<evidence type="ECO:0000256" key="3">
    <source>
        <dbReference type="ARBA" id="ARBA00023082"/>
    </source>
</evidence>
<dbReference type="SUPFAM" id="SSF88659">
    <property type="entry name" value="Sigma3 and sigma4 domains of RNA polymerase sigma factors"/>
    <property type="match status" value="1"/>
</dbReference>
<proteinExistence type="inferred from homology"/>
<dbReference type="AlphaFoldDB" id="A0A1N7GDN7"/>
<dbReference type="Proteomes" id="UP000186019">
    <property type="component" value="Unassembled WGS sequence"/>
</dbReference>
<evidence type="ECO:0000259" key="6">
    <source>
        <dbReference type="Pfam" id="PF08281"/>
    </source>
</evidence>
<dbReference type="EMBL" id="FTNV01000001">
    <property type="protein sequence ID" value="SIS10681.1"/>
    <property type="molecule type" value="Genomic_DNA"/>
</dbReference>
<dbReference type="InterPro" id="IPR036388">
    <property type="entry name" value="WH-like_DNA-bd_sf"/>
</dbReference>
<dbReference type="InterPro" id="IPR007627">
    <property type="entry name" value="RNA_pol_sigma70_r2"/>
</dbReference>